<dbReference type="Proteomes" id="UP001249505">
    <property type="component" value="Unassembled WGS sequence"/>
</dbReference>
<reference evidence="1 2" key="1">
    <citation type="submission" date="2023-07" db="EMBL/GenBank/DDBJ databases">
        <title>Novel Shewanella species isolated from Baltic Sea sediments.</title>
        <authorList>
            <person name="Martin-Rodriguez A.J."/>
        </authorList>
    </citation>
    <scope>NUCLEOTIDE SEQUENCE [LARGE SCALE GENOMIC DNA]</scope>
    <source>
        <strain evidence="1 2">SP2S1-2</strain>
    </source>
</reference>
<dbReference type="EMBL" id="JAUOES010000028">
    <property type="protein sequence ID" value="MDT3282351.1"/>
    <property type="molecule type" value="Genomic_DNA"/>
</dbReference>
<gene>
    <name evidence="1" type="ORF">Q4Q50_18900</name>
</gene>
<evidence type="ECO:0000313" key="1">
    <source>
        <dbReference type="EMBL" id="MDT3282351.1"/>
    </source>
</evidence>
<keyword evidence="2" id="KW-1185">Reference proteome</keyword>
<sequence length="200" mass="22539">MVAFMSVLTWLKKHLHSAFHGNSPLERQADLAAIFHPAQMPDIDLPTNQAYPLVTPILQADIYAYQVHGLLTLEGKQTLDTLIGNAGFAVLPEHAASFNGLIIHTTQATSLQLHQYADFAGICVSLITNDKALLEQLIAFKSTLPHPWDSFPDVDPDTLGSLQGNIDFWCNYFWRPYWLSLSASERLQYPVNWQEFSDFH</sequence>
<evidence type="ECO:0000313" key="2">
    <source>
        <dbReference type="Proteomes" id="UP001249505"/>
    </source>
</evidence>
<protein>
    <submittedName>
        <fullName evidence="1">Uncharacterized protein</fullName>
    </submittedName>
</protein>
<name>A0ABU3G408_9GAMM</name>
<organism evidence="1 2">
    <name type="scientific">Shewanella scandinavica</name>
    <dbReference type="NCBI Taxonomy" id="3063538"/>
    <lineage>
        <taxon>Bacteria</taxon>
        <taxon>Pseudomonadati</taxon>
        <taxon>Pseudomonadota</taxon>
        <taxon>Gammaproteobacteria</taxon>
        <taxon>Alteromonadales</taxon>
        <taxon>Shewanellaceae</taxon>
        <taxon>Shewanella</taxon>
    </lineage>
</organism>
<comment type="caution">
    <text evidence="1">The sequence shown here is derived from an EMBL/GenBank/DDBJ whole genome shotgun (WGS) entry which is preliminary data.</text>
</comment>
<accession>A0ABU3G408</accession>
<proteinExistence type="predicted"/>
<dbReference type="RefSeq" id="WP_311900618.1">
    <property type="nucleotide sequence ID" value="NZ_JAUOES010000028.1"/>
</dbReference>